<dbReference type="Proteomes" id="UP000186030">
    <property type="component" value="Unassembled WGS sequence"/>
</dbReference>
<proteinExistence type="predicted"/>
<evidence type="ECO:0000313" key="1">
    <source>
        <dbReference type="EMBL" id="OKO90108.1"/>
    </source>
</evidence>
<protein>
    <submittedName>
        <fullName evidence="1">Uncharacterized protein</fullName>
    </submittedName>
</protein>
<comment type="caution">
    <text evidence="1">The sequence shown here is derived from an EMBL/GenBank/DDBJ whole genome shotgun (WGS) entry which is preliminary data.</text>
</comment>
<name>A0A1Q5SQ30_9BACL</name>
<sequence>MFIKCVYYYLLYLLTFSYVKQPAPVSKKNSACIEALFG</sequence>
<gene>
    <name evidence="1" type="ORF">BRO54_3144</name>
</gene>
<dbReference type="EMBL" id="MQMG01000049">
    <property type="protein sequence ID" value="OKO90108.1"/>
    <property type="molecule type" value="Genomic_DNA"/>
</dbReference>
<dbReference type="AlphaFoldDB" id="A0A1Q5SQ30"/>
<reference evidence="2" key="2">
    <citation type="submission" date="2017-01" db="EMBL/GenBank/DDBJ databases">
        <title>Genome sequencing and annotation of Geobacillus sp. 1017, a Hydrocarbon-Oxidizing Thermophilic Bacterium Isolated from a Heavy Oil Reservoir (China).</title>
        <authorList>
            <person name="Kadnikov V.V."/>
            <person name="Mardanov A.V."/>
            <person name="Poltaraus A.B."/>
            <person name="Sokolova D.S."/>
            <person name="Semenova E.M."/>
            <person name="Ravin N.V."/>
            <person name="Tourova T.P."/>
            <person name="Nazina T.N."/>
        </authorList>
    </citation>
    <scope>NUCLEOTIDE SEQUENCE [LARGE SCALE GENOMIC DNA]</scope>
    <source>
        <strain evidence="2">1017</strain>
    </source>
</reference>
<evidence type="ECO:0000313" key="2">
    <source>
        <dbReference type="Proteomes" id="UP000186030"/>
    </source>
</evidence>
<accession>A0A1Q5SQ30</accession>
<reference evidence="1 2" key="1">
    <citation type="submission" date="2016-11" db="EMBL/GenBank/DDBJ databases">
        <authorList>
            <person name="Kadnikov V."/>
            <person name="Nazina T."/>
        </authorList>
    </citation>
    <scope>NUCLEOTIDE SEQUENCE [LARGE SCALE GENOMIC DNA]</scope>
    <source>
        <strain evidence="1 2">1017</strain>
    </source>
</reference>
<organism evidence="1 2">
    <name type="scientific">Geobacillus proteiniphilus</name>
    <dbReference type="NCBI Taxonomy" id="860353"/>
    <lineage>
        <taxon>Bacteria</taxon>
        <taxon>Bacillati</taxon>
        <taxon>Bacillota</taxon>
        <taxon>Bacilli</taxon>
        <taxon>Bacillales</taxon>
        <taxon>Anoxybacillaceae</taxon>
        <taxon>Geobacillus</taxon>
    </lineage>
</organism>